<keyword evidence="5 7" id="KW-0472">Membrane</keyword>
<keyword evidence="4 7" id="KW-1133">Transmembrane helix</keyword>
<dbReference type="RefSeq" id="WP_214157579.1">
    <property type="nucleotide sequence ID" value="NZ_JAHBAY010000008.1"/>
</dbReference>
<feature type="transmembrane region" description="Helical" evidence="7">
    <location>
        <begin position="288"/>
        <end position="309"/>
    </location>
</feature>
<evidence type="ECO:0000313" key="9">
    <source>
        <dbReference type="Proteomes" id="UP001197247"/>
    </source>
</evidence>
<evidence type="ECO:0000256" key="1">
    <source>
        <dbReference type="ARBA" id="ARBA00004651"/>
    </source>
</evidence>
<evidence type="ECO:0000256" key="5">
    <source>
        <dbReference type="ARBA" id="ARBA00023136"/>
    </source>
</evidence>
<feature type="transmembrane region" description="Helical" evidence="7">
    <location>
        <begin position="316"/>
        <end position="335"/>
    </location>
</feature>
<comment type="caution">
    <text evidence="8">The sequence shown here is derived from an EMBL/GenBank/DDBJ whole genome shotgun (WGS) entry which is preliminary data.</text>
</comment>
<evidence type="ECO:0000256" key="6">
    <source>
        <dbReference type="SAM" id="MobiDB-lite"/>
    </source>
</evidence>
<keyword evidence="3 7" id="KW-0812">Transmembrane</keyword>
<feature type="transmembrane region" description="Helical" evidence="7">
    <location>
        <begin position="259"/>
        <end position="276"/>
    </location>
</feature>
<accession>A0ABS5TJL4</accession>
<dbReference type="Gene3D" id="1.20.1250.20">
    <property type="entry name" value="MFS general substrate transporter like domains"/>
    <property type="match status" value="1"/>
</dbReference>
<feature type="region of interest" description="Disordered" evidence="6">
    <location>
        <begin position="434"/>
        <end position="459"/>
    </location>
</feature>
<feature type="transmembrane region" description="Helical" evidence="7">
    <location>
        <begin position="185"/>
        <end position="203"/>
    </location>
</feature>
<feature type="transmembrane region" description="Helical" evidence="7">
    <location>
        <begin position="149"/>
        <end position="173"/>
    </location>
</feature>
<dbReference type="InterPro" id="IPR011701">
    <property type="entry name" value="MFS"/>
</dbReference>
<name>A0ABS5TJL4_9ACTN</name>
<evidence type="ECO:0000313" key="8">
    <source>
        <dbReference type="EMBL" id="MBT0771287.1"/>
    </source>
</evidence>
<dbReference type="InterPro" id="IPR036259">
    <property type="entry name" value="MFS_trans_sf"/>
</dbReference>
<dbReference type="PANTHER" id="PTHR23513:SF17">
    <property type="entry name" value="MEMBRANE PROTEIN"/>
    <property type="match status" value="1"/>
</dbReference>
<dbReference type="PANTHER" id="PTHR23513">
    <property type="entry name" value="INTEGRAL MEMBRANE EFFLUX PROTEIN-RELATED"/>
    <property type="match status" value="1"/>
</dbReference>
<dbReference type="Pfam" id="PF07690">
    <property type="entry name" value="MFS_1"/>
    <property type="match status" value="1"/>
</dbReference>
<keyword evidence="9" id="KW-1185">Reference proteome</keyword>
<proteinExistence type="predicted"/>
<keyword evidence="2" id="KW-1003">Cell membrane</keyword>
<evidence type="ECO:0000256" key="3">
    <source>
        <dbReference type="ARBA" id="ARBA00022692"/>
    </source>
</evidence>
<protein>
    <submittedName>
        <fullName evidence="8">MFS transporter</fullName>
    </submittedName>
</protein>
<evidence type="ECO:0000256" key="2">
    <source>
        <dbReference type="ARBA" id="ARBA00022475"/>
    </source>
</evidence>
<organism evidence="8 9">
    <name type="scientific">Kineosporia corallincola</name>
    <dbReference type="NCBI Taxonomy" id="2835133"/>
    <lineage>
        <taxon>Bacteria</taxon>
        <taxon>Bacillati</taxon>
        <taxon>Actinomycetota</taxon>
        <taxon>Actinomycetes</taxon>
        <taxon>Kineosporiales</taxon>
        <taxon>Kineosporiaceae</taxon>
        <taxon>Kineosporia</taxon>
    </lineage>
</organism>
<gene>
    <name evidence="8" type="ORF">KIH74_20285</name>
</gene>
<feature type="transmembrane region" description="Helical" evidence="7">
    <location>
        <begin position="89"/>
        <end position="111"/>
    </location>
</feature>
<sequence>MSANRRSFLSDLLVVLRGGNFRKLFCVRLVSQASDGAFQVGLASLVFFSADRATTPTAVAVAAVVTVVPYTLIGPFTGVLLDVWQRRQVLLLANAVRSVMVLTVALMIFTVGVGPPVFVAALACLSMNRFFLAGLGASLPHVVPRHELVMANAVSPTCGTVATMTGGAVGYGLRTLLGTGDGTDATVVAIAALGYATASLLALRIPRTLLGPDVSAPLNLRSLGSVARDVLRDLRAGAEHVRGRRTVANALGVIGLHRIGYGIMTITVMLLCRNFFSDPGNPDAGVTLLAQAVAALGVGVAAAAFLTPLVAGRIGAWRWIGACLGIAAMVQALFVADAARWLLYLGSFVFGMTGQSIKICVDSILQGDVDDAFRGRVFGFYDVVFNVALVSAAGLSILLLPEDGYSQMVFMDVALLFTVAAVLYTLREHRQRQTSAPVAQTTSGGPVNRTPAGQRNATD</sequence>
<dbReference type="Proteomes" id="UP001197247">
    <property type="component" value="Unassembled WGS sequence"/>
</dbReference>
<dbReference type="CDD" id="cd06173">
    <property type="entry name" value="MFS_MefA_like"/>
    <property type="match status" value="1"/>
</dbReference>
<evidence type="ECO:0000256" key="7">
    <source>
        <dbReference type="SAM" id="Phobius"/>
    </source>
</evidence>
<reference evidence="8 9" key="1">
    <citation type="submission" date="2021-05" db="EMBL/GenBank/DDBJ databases">
        <title>Kineosporia and Streptomyces sp. nov. two new marine actinobacteria isolated from Coral.</title>
        <authorList>
            <person name="Buangrab K."/>
            <person name="Sutthacheep M."/>
            <person name="Yeemin T."/>
            <person name="Harunari E."/>
            <person name="Igarashi Y."/>
            <person name="Kanchanasin P."/>
            <person name="Tanasupawat S."/>
            <person name="Phongsopitanun W."/>
        </authorList>
    </citation>
    <scope>NUCLEOTIDE SEQUENCE [LARGE SCALE GENOMIC DNA]</scope>
    <source>
        <strain evidence="8 9">J2-2</strain>
    </source>
</reference>
<dbReference type="SUPFAM" id="SSF103473">
    <property type="entry name" value="MFS general substrate transporter"/>
    <property type="match status" value="1"/>
</dbReference>
<feature type="transmembrane region" description="Helical" evidence="7">
    <location>
        <begin position="57"/>
        <end position="77"/>
    </location>
</feature>
<feature type="transmembrane region" description="Helical" evidence="7">
    <location>
        <begin position="405"/>
        <end position="426"/>
    </location>
</feature>
<comment type="subcellular location">
    <subcellularLocation>
        <location evidence="1">Cell membrane</location>
        <topology evidence="1">Multi-pass membrane protein</topology>
    </subcellularLocation>
</comment>
<evidence type="ECO:0000256" key="4">
    <source>
        <dbReference type="ARBA" id="ARBA00022989"/>
    </source>
</evidence>
<dbReference type="EMBL" id="JAHBAY010000008">
    <property type="protein sequence ID" value="MBT0771287.1"/>
    <property type="molecule type" value="Genomic_DNA"/>
</dbReference>
<feature type="transmembrane region" description="Helical" evidence="7">
    <location>
        <begin position="377"/>
        <end position="399"/>
    </location>
</feature>
<feature type="transmembrane region" description="Helical" evidence="7">
    <location>
        <begin position="341"/>
        <end position="365"/>
    </location>
</feature>